<name>A0A0B1TK28_OESDE</name>
<dbReference type="Proteomes" id="UP000053660">
    <property type="component" value="Unassembled WGS sequence"/>
</dbReference>
<dbReference type="PANTHER" id="PTHR22990">
    <property type="entry name" value="F-BOX ONLY PROTEIN"/>
    <property type="match status" value="1"/>
</dbReference>
<protein>
    <recommendedName>
        <fullName evidence="4">Right handed beta helix domain-containing protein</fullName>
    </recommendedName>
</protein>
<keyword evidence="3" id="KW-1185">Reference proteome</keyword>
<keyword evidence="1" id="KW-0677">Repeat</keyword>
<dbReference type="GO" id="GO:0042981">
    <property type="term" value="P:regulation of apoptotic process"/>
    <property type="evidence" value="ECO:0007669"/>
    <property type="project" value="TreeGrafter"/>
</dbReference>
<evidence type="ECO:0008006" key="4">
    <source>
        <dbReference type="Google" id="ProtNLM"/>
    </source>
</evidence>
<organism evidence="2 3">
    <name type="scientific">Oesophagostomum dentatum</name>
    <name type="common">Nodular worm</name>
    <dbReference type="NCBI Taxonomy" id="61180"/>
    <lineage>
        <taxon>Eukaryota</taxon>
        <taxon>Metazoa</taxon>
        <taxon>Ecdysozoa</taxon>
        <taxon>Nematoda</taxon>
        <taxon>Chromadorea</taxon>
        <taxon>Rhabditida</taxon>
        <taxon>Rhabditina</taxon>
        <taxon>Rhabditomorpha</taxon>
        <taxon>Strongyloidea</taxon>
        <taxon>Strongylidae</taxon>
        <taxon>Oesophagostomum</taxon>
    </lineage>
</organism>
<evidence type="ECO:0000313" key="2">
    <source>
        <dbReference type="EMBL" id="KHJ96466.1"/>
    </source>
</evidence>
<sequence length="145" mass="15809">LKVCLGLLEDNDIYRNVRTGVLISTGSNPTLLRNRIAGVENTSGPPATLEANQLFHNKFVGACLATDVKPVLCDDKIYDTHNAAEGTIGRGQSLFKISGSTSFMISTGILEHQCRFQSEVRDNDNVYDSATPTGSDMPICCNRNW</sequence>
<dbReference type="PANTHER" id="PTHR22990:SF20">
    <property type="entry name" value="F-BOX ONLY PROTEIN 11"/>
    <property type="match status" value="1"/>
</dbReference>
<proteinExistence type="predicted"/>
<dbReference type="OrthoDB" id="427974at2759"/>
<reference evidence="2 3" key="1">
    <citation type="submission" date="2014-03" db="EMBL/GenBank/DDBJ databases">
        <title>Draft genome of the hookworm Oesophagostomum dentatum.</title>
        <authorList>
            <person name="Mitreva M."/>
        </authorList>
    </citation>
    <scope>NUCLEOTIDE SEQUENCE [LARGE SCALE GENOMIC DNA]</scope>
    <source>
        <strain evidence="2 3">OD-Hann</strain>
    </source>
</reference>
<dbReference type="InterPro" id="IPR051550">
    <property type="entry name" value="SCF-Subunits/Alg-Epimerases"/>
</dbReference>
<dbReference type="EMBL" id="KN549661">
    <property type="protein sequence ID" value="KHJ96466.1"/>
    <property type="molecule type" value="Genomic_DNA"/>
</dbReference>
<accession>A0A0B1TK28</accession>
<dbReference type="AlphaFoldDB" id="A0A0B1TK28"/>
<evidence type="ECO:0000256" key="1">
    <source>
        <dbReference type="ARBA" id="ARBA00022737"/>
    </source>
</evidence>
<feature type="non-terminal residue" evidence="2">
    <location>
        <position position="1"/>
    </location>
</feature>
<evidence type="ECO:0000313" key="3">
    <source>
        <dbReference type="Proteomes" id="UP000053660"/>
    </source>
</evidence>
<gene>
    <name evidence="2" type="ORF">OESDEN_03575</name>
</gene>
<dbReference type="GO" id="GO:0006511">
    <property type="term" value="P:ubiquitin-dependent protein catabolic process"/>
    <property type="evidence" value="ECO:0007669"/>
    <property type="project" value="TreeGrafter"/>
</dbReference>